<evidence type="ECO:0000313" key="2">
    <source>
        <dbReference type="Proteomes" id="UP000241158"/>
    </source>
</evidence>
<gene>
    <name evidence="1" type="ORF">CU100_19800</name>
</gene>
<sequence length="88" mass="9273">MAQVTNASGTGTLFDRDTETTVSYTIGDKGDALKERSPVGAITNIAPEILQQFKNASAVSLRLEDGEVLHISLVGPGADGTVKFTIHE</sequence>
<protein>
    <submittedName>
        <fullName evidence="1">Uncharacterized protein</fullName>
    </submittedName>
</protein>
<accession>A0A2P7ANV2</accession>
<evidence type="ECO:0000313" key="1">
    <source>
        <dbReference type="EMBL" id="PSH55889.1"/>
    </source>
</evidence>
<comment type="caution">
    <text evidence="1">The sequence shown here is derived from an EMBL/GenBank/DDBJ whole genome shotgun (WGS) entry which is preliminary data.</text>
</comment>
<dbReference type="RefSeq" id="WP_106718305.1">
    <property type="nucleotide sequence ID" value="NZ_JACHXT010000001.1"/>
</dbReference>
<dbReference type="OrthoDB" id="9969996at2"/>
<reference evidence="2" key="1">
    <citation type="submission" date="2017-11" db="EMBL/GenBank/DDBJ databases">
        <authorList>
            <person name="Kuznetsova I."/>
            <person name="Sazanova A."/>
            <person name="Chirak E."/>
            <person name="Safronova V."/>
            <person name="Willems A."/>
        </authorList>
    </citation>
    <scope>NUCLEOTIDE SEQUENCE [LARGE SCALE GENOMIC DNA]</scope>
    <source>
        <strain evidence="2">PEPV15</strain>
    </source>
</reference>
<name>A0A2P7ANV2_9HYPH</name>
<keyword evidence="2" id="KW-1185">Reference proteome</keyword>
<dbReference type="Proteomes" id="UP000241158">
    <property type="component" value="Unassembled WGS sequence"/>
</dbReference>
<proteinExistence type="predicted"/>
<dbReference type="AlphaFoldDB" id="A0A2P7ANV2"/>
<organism evidence="1 2">
    <name type="scientific">Phyllobacterium endophyticum</name>
    <dbReference type="NCBI Taxonomy" id="1149773"/>
    <lineage>
        <taxon>Bacteria</taxon>
        <taxon>Pseudomonadati</taxon>
        <taxon>Pseudomonadota</taxon>
        <taxon>Alphaproteobacteria</taxon>
        <taxon>Hyphomicrobiales</taxon>
        <taxon>Phyllobacteriaceae</taxon>
        <taxon>Phyllobacterium</taxon>
    </lineage>
</organism>
<dbReference type="EMBL" id="PGGN01000004">
    <property type="protein sequence ID" value="PSH55889.1"/>
    <property type="molecule type" value="Genomic_DNA"/>
</dbReference>